<dbReference type="eggNOG" id="COG3295">
    <property type="taxonomic scope" value="Bacteria"/>
</dbReference>
<feature type="transmembrane region" description="Helical" evidence="1">
    <location>
        <begin position="186"/>
        <end position="207"/>
    </location>
</feature>
<dbReference type="PANTHER" id="PTHR40115">
    <property type="entry name" value="INNER MEMBRANE PROTEIN WITH PEPSY TM HELIX"/>
    <property type="match status" value="1"/>
</dbReference>
<dbReference type="PATRIC" id="fig|745411.4.peg.553"/>
<evidence type="ECO:0000313" key="3">
    <source>
        <dbReference type="Proteomes" id="UP000006755"/>
    </source>
</evidence>
<keyword evidence="1" id="KW-0812">Transmembrane</keyword>
<sequence length="209" mass="23649">MRISKSQQWLLKNVRLVHIYSSMAVLMALLFFAFTGVTLNHGDWKSAAGQHYRELDEELPGGLFPEQLPSDESRRQQLVSRLKVWLEQTQGLPSGQLKVRFDDKAARLELDVQRPGGYALAEVDLAEQRFYLVDDFAGYLSLANDLHKGRHAGTSWRWLIDAVAVICILFSLTGFYLLWRQLSRRTAGLLTTLIGALLTLLAFAFSAHT</sequence>
<comment type="caution">
    <text evidence="2">The sequence shown here is derived from an EMBL/GenBank/DDBJ whole genome shotgun (WGS) entry which is preliminary data.</text>
</comment>
<protein>
    <recommendedName>
        <fullName evidence="4">PepSY-associated TM helix domain-containing protein</fullName>
    </recommendedName>
</protein>
<keyword evidence="3" id="KW-1185">Reference proteome</keyword>
<dbReference type="AlphaFoldDB" id="K2JPF4"/>
<evidence type="ECO:0008006" key="4">
    <source>
        <dbReference type="Google" id="ProtNLM"/>
    </source>
</evidence>
<dbReference type="InterPro" id="IPR032307">
    <property type="entry name" value="PepSY_TM-like_2"/>
</dbReference>
<evidence type="ECO:0000256" key="1">
    <source>
        <dbReference type="SAM" id="Phobius"/>
    </source>
</evidence>
<feature type="transmembrane region" description="Helical" evidence="1">
    <location>
        <begin position="20"/>
        <end position="39"/>
    </location>
</feature>
<evidence type="ECO:0000313" key="2">
    <source>
        <dbReference type="EMBL" id="EKE77103.1"/>
    </source>
</evidence>
<dbReference type="Proteomes" id="UP000006755">
    <property type="component" value="Unassembled WGS sequence"/>
</dbReference>
<keyword evidence="1" id="KW-1133">Transmembrane helix</keyword>
<dbReference type="RefSeq" id="WP_008482773.1">
    <property type="nucleotide sequence ID" value="NZ_AMRI01000003.1"/>
</dbReference>
<organism evidence="2 3">
    <name type="scientific">Gallaecimonas xiamenensis 3-C-1</name>
    <dbReference type="NCBI Taxonomy" id="745411"/>
    <lineage>
        <taxon>Bacteria</taxon>
        <taxon>Pseudomonadati</taxon>
        <taxon>Pseudomonadota</taxon>
        <taxon>Gammaproteobacteria</taxon>
        <taxon>Enterobacterales</taxon>
        <taxon>Gallaecimonadaceae</taxon>
        <taxon>Gallaecimonas</taxon>
    </lineage>
</organism>
<keyword evidence="1" id="KW-0472">Membrane</keyword>
<reference evidence="2 3" key="1">
    <citation type="journal article" date="2012" name="J. Bacteriol.">
        <title>Genome Sequence of Gallaecimonas xiamenensis Type Strain 3-C-1.</title>
        <authorList>
            <person name="Lai Q."/>
            <person name="Wang L."/>
            <person name="Wang W."/>
            <person name="Shao Z."/>
        </authorList>
    </citation>
    <scope>NUCLEOTIDE SEQUENCE [LARGE SCALE GENOMIC DNA]</scope>
    <source>
        <strain evidence="2 3">3-C-1</strain>
    </source>
</reference>
<proteinExistence type="predicted"/>
<dbReference type="Pfam" id="PF16357">
    <property type="entry name" value="PepSY_TM_like_2"/>
    <property type="match status" value="1"/>
</dbReference>
<feature type="transmembrane region" description="Helical" evidence="1">
    <location>
        <begin position="158"/>
        <end position="179"/>
    </location>
</feature>
<name>K2JPF4_9GAMM</name>
<dbReference type="STRING" id="745411.B3C1_02820"/>
<dbReference type="PANTHER" id="PTHR40115:SF1">
    <property type="entry name" value="INNER MEMBRANE PROTEIN WITH PEPSY TM HELIX"/>
    <property type="match status" value="1"/>
</dbReference>
<accession>K2JPF4</accession>
<dbReference type="EMBL" id="AMRI01000003">
    <property type="protein sequence ID" value="EKE77103.1"/>
    <property type="molecule type" value="Genomic_DNA"/>
</dbReference>
<gene>
    <name evidence="2" type="ORF">B3C1_02820</name>
</gene>